<comment type="caution">
    <text evidence="1">The sequence shown here is derived from an EMBL/GenBank/DDBJ whole genome shotgun (WGS) entry which is preliminary data.</text>
</comment>
<dbReference type="Proteomes" id="UP001199525">
    <property type="component" value="Unassembled WGS sequence"/>
</dbReference>
<gene>
    <name evidence="1" type="ORF">LC586_01110</name>
</gene>
<evidence type="ECO:0000313" key="2">
    <source>
        <dbReference type="Proteomes" id="UP001199525"/>
    </source>
</evidence>
<evidence type="ECO:0000313" key="1">
    <source>
        <dbReference type="EMBL" id="MCC5597876.1"/>
    </source>
</evidence>
<proteinExistence type="predicted"/>
<accession>A0ABS8I1P7</accession>
<reference evidence="1 2" key="1">
    <citation type="journal article" date="2021" name="Microorganisms">
        <title>Genome Evolution of Filamentous Cyanobacterium Nostoc Species: From Facultative Symbiosis to Free Living.</title>
        <authorList>
            <person name="Huo D."/>
            <person name="Li H."/>
            <person name="Cai F."/>
            <person name="Guo X."/>
            <person name="Qiao Z."/>
            <person name="Wang W."/>
            <person name="Yu G."/>
            <person name="Li R."/>
        </authorList>
    </citation>
    <scope>NUCLEOTIDE SEQUENCE [LARGE SCALE GENOMIC DNA]</scope>
    <source>
        <strain evidence="1 2">CHAB 5714</strain>
    </source>
</reference>
<protein>
    <submittedName>
        <fullName evidence="1">Uncharacterized protein</fullName>
    </submittedName>
</protein>
<keyword evidence="2" id="KW-1185">Reference proteome</keyword>
<dbReference type="RefSeq" id="WP_229482556.1">
    <property type="nucleotide sequence ID" value="NZ_JAIVFQ010000001.1"/>
</dbReference>
<sequence length="47" mass="5858">MGLDAKVQDCNNAIERISQPKTPVVSRRGFWVWLRRLWRWVRSWFRR</sequence>
<dbReference type="EMBL" id="JAIVFQ010000001">
    <property type="protein sequence ID" value="MCC5597876.1"/>
    <property type="molecule type" value="Genomic_DNA"/>
</dbReference>
<organism evidence="1 2">
    <name type="scientific">Nostoc favosum CHAB5714</name>
    <dbReference type="NCBI Taxonomy" id="2780399"/>
    <lineage>
        <taxon>Bacteria</taxon>
        <taxon>Bacillati</taxon>
        <taxon>Cyanobacteriota</taxon>
        <taxon>Cyanophyceae</taxon>
        <taxon>Nostocales</taxon>
        <taxon>Nostocaceae</taxon>
        <taxon>Nostoc</taxon>
        <taxon>Nostoc favosum</taxon>
    </lineage>
</organism>
<name>A0ABS8I1P7_9NOSO</name>